<dbReference type="EMBL" id="CAJNJA010020286">
    <property type="protein sequence ID" value="CAE7457545.1"/>
    <property type="molecule type" value="Genomic_DNA"/>
</dbReference>
<dbReference type="AlphaFoldDB" id="A0A812RXM0"/>
<gene>
    <name evidence="1" type="ORF">SNEC2469_LOCUS12753</name>
</gene>
<protein>
    <submittedName>
        <fullName evidence="1">Uncharacterized protein</fullName>
    </submittedName>
</protein>
<name>A0A812RXM0_9DINO</name>
<evidence type="ECO:0000313" key="1">
    <source>
        <dbReference type="EMBL" id="CAE7457545.1"/>
    </source>
</evidence>
<keyword evidence="2" id="KW-1185">Reference proteome</keyword>
<reference evidence="1" key="1">
    <citation type="submission" date="2021-02" db="EMBL/GenBank/DDBJ databases">
        <authorList>
            <person name="Dougan E. K."/>
            <person name="Rhodes N."/>
            <person name="Thang M."/>
            <person name="Chan C."/>
        </authorList>
    </citation>
    <scope>NUCLEOTIDE SEQUENCE</scope>
</reference>
<dbReference type="Proteomes" id="UP000601435">
    <property type="component" value="Unassembled WGS sequence"/>
</dbReference>
<accession>A0A812RXM0</accession>
<sequence length="131" mass="14371">MLSIGLEDTLAYYNADDFVAGFKKMLASQVRVIKQNEARQVAWLSIGMEDRLASCTIAAFAAGFLKSVAFQMRVINQVEHGLVRDTLCKVSILNMGVEVRVIKQSNGSSGDGIWIMKLVLDLMTLNSGILT</sequence>
<proteinExistence type="predicted"/>
<evidence type="ECO:0000313" key="2">
    <source>
        <dbReference type="Proteomes" id="UP000601435"/>
    </source>
</evidence>
<organism evidence="1 2">
    <name type="scientific">Symbiodinium necroappetens</name>
    <dbReference type="NCBI Taxonomy" id="1628268"/>
    <lineage>
        <taxon>Eukaryota</taxon>
        <taxon>Sar</taxon>
        <taxon>Alveolata</taxon>
        <taxon>Dinophyceae</taxon>
        <taxon>Suessiales</taxon>
        <taxon>Symbiodiniaceae</taxon>
        <taxon>Symbiodinium</taxon>
    </lineage>
</organism>
<comment type="caution">
    <text evidence="1">The sequence shown here is derived from an EMBL/GenBank/DDBJ whole genome shotgun (WGS) entry which is preliminary data.</text>
</comment>